<dbReference type="EMBL" id="DS999417">
    <property type="protein sequence ID" value="EED86963.1"/>
    <property type="molecule type" value="Genomic_DNA"/>
</dbReference>
<evidence type="ECO:0000256" key="3">
    <source>
        <dbReference type="SAM" id="SignalP"/>
    </source>
</evidence>
<dbReference type="Proteomes" id="UP000001449">
    <property type="component" value="Chromosome 16"/>
</dbReference>
<dbReference type="InterPro" id="IPR006843">
    <property type="entry name" value="PAP/fibrillin_dom"/>
</dbReference>
<keyword evidence="3" id="KW-0732">Signal</keyword>
<dbReference type="PANTHER" id="PTHR31906">
    <property type="entry name" value="PLASTID-LIPID-ASSOCIATED PROTEIN 4, CHLOROPLASTIC-RELATED"/>
    <property type="match status" value="1"/>
</dbReference>
<feature type="domain" description="Plastid lipid-associated protein/fibrillin conserved" evidence="4">
    <location>
        <begin position="169"/>
        <end position="350"/>
    </location>
</feature>
<dbReference type="InterPro" id="IPR039633">
    <property type="entry name" value="PAP"/>
</dbReference>
<keyword evidence="2" id="KW-0934">Plastid</keyword>
<dbReference type="AlphaFoldDB" id="B8LCC7"/>
<protein>
    <recommendedName>
        <fullName evidence="4">Plastid lipid-associated protein/fibrillin conserved domain-containing protein</fullName>
    </recommendedName>
</protein>
<dbReference type="Pfam" id="PF04755">
    <property type="entry name" value="PAP_fibrillin"/>
    <property type="match status" value="1"/>
</dbReference>
<reference evidence="5 6" key="2">
    <citation type="journal article" date="2008" name="Nature">
        <title>The Phaeodactylum genome reveals the evolutionary history of diatom genomes.</title>
        <authorList>
            <person name="Bowler C."/>
            <person name="Allen A.E."/>
            <person name="Badger J.H."/>
            <person name="Grimwood J."/>
            <person name="Jabbari K."/>
            <person name="Kuo A."/>
            <person name="Maheswari U."/>
            <person name="Martens C."/>
            <person name="Maumus F."/>
            <person name="Otillar R.P."/>
            <person name="Rayko E."/>
            <person name="Salamov A."/>
            <person name="Vandepoele K."/>
            <person name="Beszteri B."/>
            <person name="Gruber A."/>
            <person name="Heijde M."/>
            <person name="Katinka M."/>
            <person name="Mock T."/>
            <person name="Valentin K."/>
            <person name="Verret F."/>
            <person name="Berges J.A."/>
            <person name="Brownlee C."/>
            <person name="Cadoret J.P."/>
            <person name="Chiovitti A."/>
            <person name="Choi C.J."/>
            <person name="Coesel S."/>
            <person name="De Martino A."/>
            <person name="Detter J.C."/>
            <person name="Durkin C."/>
            <person name="Falciatore A."/>
            <person name="Fournet J."/>
            <person name="Haruta M."/>
            <person name="Huysman M.J."/>
            <person name="Jenkins B.D."/>
            <person name="Jiroutova K."/>
            <person name="Jorgensen R.E."/>
            <person name="Joubert Y."/>
            <person name="Kaplan A."/>
            <person name="Kroger N."/>
            <person name="Kroth P.G."/>
            <person name="La Roche J."/>
            <person name="Lindquist E."/>
            <person name="Lommer M."/>
            <person name="Martin-Jezequel V."/>
            <person name="Lopez P.J."/>
            <person name="Lucas S."/>
            <person name="Mangogna M."/>
            <person name="McGinnis K."/>
            <person name="Medlin L.K."/>
            <person name="Montsant A."/>
            <person name="Oudot-Le Secq M.P."/>
            <person name="Napoli C."/>
            <person name="Obornik M."/>
            <person name="Parker M.S."/>
            <person name="Petit J.L."/>
            <person name="Porcel B.M."/>
            <person name="Poulsen N."/>
            <person name="Robison M."/>
            <person name="Rychlewski L."/>
            <person name="Rynearson T.A."/>
            <person name="Schmutz J."/>
            <person name="Shapiro H."/>
            <person name="Siaut M."/>
            <person name="Stanley M."/>
            <person name="Sussman M.R."/>
            <person name="Taylor A.R."/>
            <person name="Vardi A."/>
            <person name="von Dassow P."/>
            <person name="Vyverman W."/>
            <person name="Willis A."/>
            <person name="Wyrwicz L.S."/>
            <person name="Rokhsar D.S."/>
            <person name="Weissenbach J."/>
            <person name="Armbrust E.V."/>
            <person name="Green B.R."/>
            <person name="Van de Peer Y."/>
            <person name="Grigoriev I.V."/>
        </authorList>
    </citation>
    <scope>NUCLEOTIDE SEQUENCE [LARGE SCALE GENOMIC DNA]</scope>
    <source>
        <strain evidence="5 6">CCMP1335</strain>
    </source>
</reference>
<reference evidence="5 6" key="1">
    <citation type="journal article" date="2004" name="Science">
        <title>The genome of the diatom Thalassiosira pseudonana: ecology, evolution, and metabolism.</title>
        <authorList>
            <person name="Armbrust E.V."/>
            <person name="Berges J.A."/>
            <person name="Bowler C."/>
            <person name="Green B.R."/>
            <person name="Martinez D."/>
            <person name="Putnam N.H."/>
            <person name="Zhou S."/>
            <person name="Allen A.E."/>
            <person name="Apt K.E."/>
            <person name="Bechner M."/>
            <person name="Brzezinski M.A."/>
            <person name="Chaal B.K."/>
            <person name="Chiovitti A."/>
            <person name="Davis A.K."/>
            <person name="Demarest M.S."/>
            <person name="Detter J.C."/>
            <person name="Glavina T."/>
            <person name="Goodstein D."/>
            <person name="Hadi M.Z."/>
            <person name="Hellsten U."/>
            <person name="Hildebrand M."/>
            <person name="Jenkins B.D."/>
            <person name="Jurka J."/>
            <person name="Kapitonov V.V."/>
            <person name="Kroger N."/>
            <person name="Lau W.W."/>
            <person name="Lane T.W."/>
            <person name="Larimer F.W."/>
            <person name="Lippmeier J.C."/>
            <person name="Lucas S."/>
            <person name="Medina M."/>
            <person name="Montsant A."/>
            <person name="Obornik M."/>
            <person name="Parker M.S."/>
            <person name="Palenik B."/>
            <person name="Pazour G.J."/>
            <person name="Richardson P.M."/>
            <person name="Rynearson T.A."/>
            <person name="Saito M.A."/>
            <person name="Schwartz D.C."/>
            <person name="Thamatrakoln K."/>
            <person name="Valentin K."/>
            <person name="Vardi A."/>
            <person name="Wilkerson F.P."/>
            <person name="Rokhsar D.S."/>
        </authorList>
    </citation>
    <scope>NUCLEOTIDE SEQUENCE [LARGE SCALE GENOMIC DNA]</scope>
    <source>
        <strain evidence="5 6">CCMP1335</strain>
    </source>
</reference>
<evidence type="ECO:0000259" key="4">
    <source>
        <dbReference type="Pfam" id="PF04755"/>
    </source>
</evidence>
<dbReference type="OMA" id="DEKFRNC"/>
<dbReference type="PaxDb" id="35128-Thaps25100"/>
<keyword evidence="6" id="KW-1185">Reference proteome</keyword>
<evidence type="ECO:0000313" key="5">
    <source>
        <dbReference type="EMBL" id="EED86963.1"/>
    </source>
</evidence>
<dbReference type="GO" id="GO:0009535">
    <property type="term" value="C:chloroplast thylakoid membrane"/>
    <property type="evidence" value="ECO:0000318"/>
    <property type="project" value="GO_Central"/>
</dbReference>
<proteinExistence type="predicted"/>
<evidence type="ECO:0000256" key="2">
    <source>
        <dbReference type="ARBA" id="ARBA00022640"/>
    </source>
</evidence>
<accession>B8LCC7</accession>
<evidence type="ECO:0000256" key="1">
    <source>
        <dbReference type="ARBA" id="ARBA00004474"/>
    </source>
</evidence>
<feature type="chain" id="PRO_5002876855" description="Plastid lipid-associated protein/fibrillin conserved domain-containing protein" evidence="3">
    <location>
        <begin position="21"/>
        <end position="355"/>
    </location>
</feature>
<dbReference type="KEGG" id="tps:THAPSDRAFT_25100"/>
<dbReference type="InParanoid" id="B8LCC7"/>
<organism evidence="5 6">
    <name type="scientific">Thalassiosira pseudonana</name>
    <name type="common">Marine diatom</name>
    <name type="synonym">Cyclotella nana</name>
    <dbReference type="NCBI Taxonomy" id="35128"/>
    <lineage>
        <taxon>Eukaryota</taxon>
        <taxon>Sar</taxon>
        <taxon>Stramenopiles</taxon>
        <taxon>Ochrophyta</taxon>
        <taxon>Bacillariophyta</taxon>
        <taxon>Coscinodiscophyceae</taxon>
        <taxon>Thalassiosirophycidae</taxon>
        <taxon>Thalassiosirales</taxon>
        <taxon>Thalassiosiraceae</taxon>
        <taxon>Thalassiosira</taxon>
    </lineage>
</organism>
<comment type="subcellular location">
    <subcellularLocation>
        <location evidence="1">Plastid</location>
    </subcellularLocation>
</comment>
<dbReference type="eggNOG" id="ENOG502T4Y2">
    <property type="taxonomic scope" value="Eukaryota"/>
</dbReference>
<dbReference type="RefSeq" id="XP_002296762.1">
    <property type="nucleotide sequence ID" value="XM_002296726.1"/>
</dbReference>
<sequence>MKSLLSWIVILSSSFTITTSFVPSTSNQQHHHQCQTTANAASSNINPLSSDIHISNNNGIRNTATTGDETMHLLREELKSRLLKLADDYTSMKARGDKLALQAKEFDEQTAQRKKGYVMNLLGKIVNKVRRKAKNTQDESAIEKLTKSDGILTSDSFRQMKLDVGTAGDKIIELAEQLALLNPTPIPTLGFKQYGGVPSSESKLSGRWKLRFTTAADASFSESKVRGVATTSQVIDTEKGTLTNVVDFEKGKLKGFRVVVAGTPTSNTDIDLSFKKVKLLRESRFPRLFGEVSIWLPSRLIRWLASRKSEGTAVDNDEGSNSKRSGPYLQLRYLDDDFRMHTTDSGNWFIQSRLE</sequence>
<evidence type="ECO:0000313" key="6">
    <source>
        <dbReference type="Proteomes" id="UP000001449"/>
    </source>
</evidence>
<gene>
    <name evidence="5" type="ORF">THAPSDRAFT_25100</name>
</gene>
<dbReference type="HOGENOM" id="CLU_781890_0_0_1"/>
<name>B8LCC7_THAPS</name>
<dbReference type="GeneID" id="7449964"/>
<feature type="signal peptide" evidence="3">
    <location>
        <begin position="1"/>
        <end position="20"/>
    </location>
</feature>